<comment type="caution">
    <text evidence="15">The sequence shown here is derived from an EMBL/GenBank/DDBJ whole genome shotgun (WGS) entry which is preliminary data.</text>
</comment>
<comment type="function">
    <text evidence="10 12">Specifically methylates the N3 position of the uracil ring of uridine 1498 (m3U1498) in 16S rRNA. Acts on the fully assembled 30S ribosomal subunit.</text>
</comment>
<dbReference type="Pfam" id="PF20260">
    <property type="entry name" value="PUA_4"/>
    <property type="match status" value="1"/>
</dbReference>
<evidence type="ECO:0000256" key="5">
    <source>
        <dbReference type="ARBA" id="ARBA00022490"/>
    </source>
</evidence>
<dbReference type="PANTHER" id="PTHR30027:SF3">
    <property type="entry name" value="16S RRNA (URACIL(1498)-N(3))-METHYLTRANSFERASE"/>
    <property type="match status" value="1"/>
</dbReference>
<sequence>MTRLFVPKDQLPVITGPDVHYLRSVLRMKAGDALELFDGTGNVYAAKILKIEDKKIICEIIGTRRQNSEPQVKVTLAQALPKAKKMDFIVEKCVELGVHEIIPMLTERTVVARLWRALPSSRIDRWQKIAKEAAEQCGRAIVPAILPLTNFTDLLKMRGQFNLALIPWELEKEKTLKQALKSVVAELALPVAETSKVRLWRAATNYHSTTYRPNHLLLMIGPEGGFSAKEVEEAQKAEFTSVSLGKRILRAETAGMAALAAIMYELDAE</sequence>
<dbReference type="PIRSF" id="PIRSF015601">
    <property type="entry name" value="MTase_slr0722"/>
    <property type="match status" value="1"/>
</dbReference>
<evidence type="ECO:0000256" key="6">
    <source>
        <dbReference type="ARBA" id="ARBA00022552"/>
    </source>
</evidence>
<keyword evidence="5 12" id="KW-0963">Cytoplasm</keyword>
<keyword evidence="6 12" id="KW-0698">rRNA processing</keyword>
<evidence type="ECO:0000259" key="14">
    <source>
        <dbReference type="Pfam" id="PF20260"/>
    </source>
</evidence>
<comment type="catalytic activity">
    <reaction evidence="11 12">
        <text>uridine(1498) in 16S rRNA + S-adenosyl-L-methionine = N(3)-methyluridine(1498) in 16S rRNA + S-adenosyl-L-homocysteine + H(+)</text>
        <dbReference type="Rhea" id="RHEA:42920"/>
        <dbReference type="Rhea" id="RHEA-COMP:10283"/>
        <dbReference type="Rhea" id="RHEA-COMP:10284"/>
        <dbReference type="ChEBI" id="CHEBI:15378"/>
        <dbReference type="ChEBI" id="CHEBI:57856"/>
        <dbReference type="ChEBI" id="CHEBI:59789"/>
        <dbReference type="ChEBI" id="CHEBI:65315"/>
        <dbReference type="ChEBI" id="CHEBI:74502"/>
        <dbReference type="EC" id="2.1.1.193"/>
    </reaction>
</comment>
<dbReference type="InterPro" id="IPR015947">
    <property type="entry name" value="PUA-like_sf"/>
</dbReference>
<evidence type="ECO:0000256" key="1">
    <source>
        <dbReference type="ARBA" id="ARBA00004496"/>
    </source>
</evidence>
<evidence type="ECO:0000256" key="2">
    <source>
        <dbReference type="ARBA" id="ARBA00005528"/>
    </source>
</evidence>
<comment type="similarity">
    <text evidence="2 12">Belongs to the RNA methyltransferase RsmE family.</text>
</comment>
<gene>
    <name evidence="15" type="ORF">HZB08_02095</name>
</gene>
<dbReference type="Gene3D" id="3.40.1280.10">
    <property type="match status" value="1"/>
</dbReference>
<evidence type="ECO:0000256" key="11">
    <source>
        <dbReference type="ARBA" id="ARBA00047944"/>
    </source>
</evidence>
<dbReference type="EMBL" id="JACRKR010000103">
    <property type="protein sequence ID" value="MBI5078792.1"/>
    <property type="molecule type" value="Genomic_DNA"/>
</dbReference>
<reference evidence="15" key="1">
    <citation type="submission" date="2020-07" db="EMBL/GenBank/DDBJ databases">
        <title>Huge and variable diversity of episymbiotic CPR bacteria and DPANN archaea in groundwater ecosystems.</title>
        <authorList>
            <person name="He C.Y."/>
            <person name="Keren R."/>
            <person name="Whittaker M."/>
            <person name="Farag I.F."/>
            <person name="Doudna J."/>
            <person name="Cate J.H.D."/>
            <person name="Banfield J.F."/>
        </authorList>
    </citation>
    <scope>NUCLEOTIDE SEQUENCE</scope>
    <source>
        <strain evidence="15">NC_groundwater_1860_Pr3_B-0.1um_51_7</strain>
    </source>
</reference>
<dbReference type="Pfam" id="PF04452">
    <property type="entry name" value="Methyltrans_RNA"/>
    <property type="match status" value="1"/>
</dbReference>
<dbReference type="InterPro" id="IPR006700">
    <property type="entry name" value="RsmE"/>
</dbReference>
<evidence type="ECO:0000256" key="8">
    <source>
        <dbReference type="ARBA" id="ARBA00022679"/>
    </source>
</evidence>
<evidence type="ECO:0000256" key="4">
    <source>
        <dbReference type="ARBA" id="ARBA00013673"/>
    </source>
</evidence>
<dbReference type="PANTHER" id="PTHR30027">
    <property type="entry name" value="RIBOSOMAL RNA SMALL SUBUNIT METHYLTRANSFERASE E"/>
    <property type="match status" value="1"/>
</dbReference>
<dbReference type="NCBIfam" id="NF008692">
    <property type="entry name" value="PRK11713.1-5"/>
    <property type="match status" value="1"/>
</dbReference>
<feature type="domain" description="Ribosomal RNA small subunit methyltransferase E methyltransferase" evidence="13">
    <location>
        <begin position="70"/>
        <end position="263"/>
    </location>
</feature>
<dbReference type="EC" id="2.1.1.193" evidence="3 12"/>
<protein>
    <recommendedName>
        <fullName evidence="4 12">Ribosomal RNA small subunit methyltransferase E</fullName>
        <ecNumber evidence="3 12">2.1.1.193</ecNumber>
    </recommendedName>
</protein>
<evidence type="ECO:0000256" key="7">
    <source>
        <dbReference type="ARBA" id="ARBA00022603"/>
    </source>
</evidence>
<keyword evidence="7 12" id="KW-0489">Methyltransferase</keyword>
<dbReference type="AlphaFoldDB" id="A0A9D6UKH8"/>
<evidence type="ECO:0000256" key="3">
    <source>
        <dbReference type="ARBA" id="ARBA00012328"/>
    </source>
</evidence>
<dbReference type="Proteomes" id="UP000808761">
    <property type="component" value="Unassembled WGS sequence"/>
</dbReference>
<evidence type="ECO:0000256" key="9">
    <source>
        <dbReference type="ARBA" id="ARBA00022691"/>
    </source>
</evidence>
<evidence type="ECO:0000256" key="12">
    <source>
        <dbReference type="PIRNR" id="PIRNR015601"/>
    </source>
</evidence>
<dbReference type="SUPFAM" id="SSF88697">
    <property type="entry name" value="PUA domain-like"/>
    <property type="match status" value="1"/>
</dbReference>
<proteinExistence type="inferred from homology"/>
<keyword evidence="8 12" id="KW-0808">Transferase</keyword>
<dbReference type="CDD" id="cd18084">
    <property type="entry name" value="RsmE-like"/>
    <property type="match status" value="1"/>
</dbReference>
<feature type="domain" description="Ribosomal RNA small subunit methyltransferase E PUA-like" evidence="14">
    <location>
        <begin position="14"/>
        <end position="61"/>
    </location>
</feature>
<evidence type="ECO:0000256" key="10">
    <source>
        <dbReference type="ARBA" id="ARBA00025699"/>
    </source>
</evidence>
<dbReference type="InterPro" id="IPR046886">
    <property type="entry name" value="RsmE_MTase_dom"/>
</dbReference>
<dbReference type="GO" id="GO:0005737">
    <property type="term" value="C:cytoplasm"/>
    <property type="evidence" value="ECO:0007669"/>
    <property type="project" value="UniProtKB-SubCell"/>
</dbReference>
<dbReference type="InterPro" id="IPR029028">
    <property type="entry name" value="Alpha/beta_knot_MTases"/>
</dbReference>
<comment type="subcellular location">
    <subcellularLocation>
        <location evidence="1 12">Cytoplasm</location>
    </subcellularLocation>
</comment>
<dbReference type="SUPFAM" id="SSF75217">
    <property type="entry name" value="alpha/beta knot"/>
    <property type="match status" value="1"/>
</dbReference>
<accession>A0A9D6UKH8</accession>
<evidence type="ECO:0000313" key="16">
    <source>
        <dbReference type="Proteomes" id="UP000808761"/>
    </source>
</evidence>
<dbReference type="InterPro" id="IPR029026">
    <property type="entry name" value="tRNA_m1G_MTases_N"/>
</dbReference>
<keyword evidence="9 12" id="KW-0949">S-adenosyl-L-methionine</keyword>
<dbReference type="GO" id="GO:0070042">
    <property type="term" value="F:rRNA (uridine-N3-)-methyltransferase activity"/>
    <property type="evidence" value="ECO:0007669"/>
    <property type="project" value="TreeGrafter"/>
</dbReference>
<evidence type="ECO:0000313" key="15">
    <source>
        <dbReference type="EMBL" id="MBI5078792.1"/>
    </source>
</evidence>
<dbReference type="InterPro" id="IPR046887">
    <property type="entry name" value="RsmE_PUA-like"/>
</dbReference>
<name>A0A9D6UKH8_UNCSA</name>
<evidence type="ECO:0000259" key="13">
    <source>
        <dbReference type="Pfam" id="PF04452"/>
    </source>
</evidence>
<organism evidence="15 16">
    <name type="scientific">Candidatus Saganbacteria bacterium</name>
    <dbReference type="NCBI Taxonomy" id="2575572"/>
    <lineage>
        <taxon>Bacteria</taxon>
        <taxon>Bacillati</taxon>
        <taxon>Saganbacteria</taxon>
    </lineage>
</organism>
<dbReference type="NCBIfam" id="TIGR00046">
    <property type="entry name" value="RsmE family RNA methyltransferase"/>
    <property type="match status" value="1"/>
</dbReference>
<dbReference type="GO" id="GO:0070475">
    <property type="term" value="P:rRNA base methylation"/>
    <property type="evidence" value="ECO:0007669"/>
    <property type="project" value="TreeGrafter"/>
</dbReference>